<dbReference type="GO" id="GO:0005737">
    <property type="term" value="C:cytoplasm"/>
    <property type="evidence" value="ECO:0007669"/>
    <property type="project" value="UniProtKB-SubCell"/>
</dbReference>
<evidence type="ECO:0000313" key="8">
    <source>
        <dbReference type="EMBL" id="OCL26647.1"/>
    </source>
</evidence>
<evidence type="ECO:0000256" key="2">
    <source>
        <dbReference type="ARBA" id="ARBA00022676"/>
    </source>
</evidence>
<dbReference type="NCBIfam" id="NF006671">
    <property type="entry name" value="PRK09219.1"/>
    <property type="match status" value="1"/>
</dbReference>
<dbReference type="InterPro" id="IPR010079">
    <property type="entry name" value="Xanthine_PRibTrfase"/>
</dbReference>
<proteinExistence type="inferred from homology"/>
<comment type="pathway">
    <text evidence="5">Purine metabolism; XMP biosynthesis via salvage pathway; XMP from xanthine: step 1/1.</text>
</comment>
<accession>A0A1C0A8T2</accession>
<dbReference type="GO" id="GO:0006166">
    <property type="term" value="P:purine ribonucleoside salvage"/>
    <property type="evidence" value="ECO:0007669"/>
    <property type="project" value="UniProtKB-KW"/>
</dbReference>
<keyword evidence="2 5" id="KW-0328">Glycosyltransferase</keyword>
<dbReference type="InterPro" id="IPR029057">
    <property type="entry name" value="PRTase-like"/>
</dbReference>
<dbReference type="InterPro" id="IPR000836">
    <property type="entry name" value="PRTase_dom"/>
</dbReference>
<dbReference type="GO" id="GO:0046110">
    <property type="term" value="P:xanthine metabolic process"/>
    <property type="evidence" value="ECO:0007669"/>
    <property type="project" value="UniProtKB-UniRule"/>
</dbReference>
<dbReference type="Proteomes" id="UP000093514">
    <property type="component" value="Unassembled WGS sequence"/>
</dbReference>
<feature type="binding site" evidence="5">
    <location>
        <begin position="128"/>
        <end position="132"/>
    </location>
    <ligand>
        <name>5-phospho-alpha-D-ribose 1-diphosphate</name>
        <dbReference type="ChEBI" id="CHEBI:58017"/>
    </ligand>
</feature>
<keyword evidence="4 5" id="KW-0660">Purine salvage</keyword>
<dbReference type="NCBIfam" id="TIGR01744">
    <property type="entry name" value="XPRTase"/>
    <property type="match status" value="1"/>
</dbReference>
<dbReference type="RefSeq" id="WP_068718686.1">
    <property type="nucleotide sequence ID" value="NZ_LWDV01000009.1"/>
</dbReference>
<dbReference type="Gene3D" id="3.40.50.2020">
    <property type="match status" value="1"/>
</dbReference>
<dbReference type="PANTHER" id="PTHR43864">
    <property type="entry name" value="HYPOXANTHINE/GUANINE PHOSPHORIBOSYLTRANSFERASE"/>
    <property type="match status" value="1"/>
</dbReference>
<dbReference type="Pfam" id="PF00156">
    <property type="entry name" value="Pribosyltran"/>
    <property type="match status" value="1"/>
</dbReference>
<evidence type="ECO:0000256" key="4">
    <source>
        <dbReference type="ARBA" id="ARBA00022726"/>
    </source>
</evidence>
<dbReference type="EMBL" id="LWDV01000009">
    <property type="protein sequence ID" value="OCL26647.1"/>
    <property type="molecule type" value="Genomic_DNA"/>
</dbReference>
<keyword evidence="9" id="KW-1185">Reference proteome</keyword>
<dbReference type="GO" id="GO:0032265">
    <property type="term" value="P:XMP salvage"/>
    <property type="evidence" value="ECO:0007669"/>
    <property type="project" value="UniProtKB-UniRule"/>
</dbReference>
<evidence type="ECO:0000259" key="7">
    <source>
        <dbReference type="Pfam" id="PF00156"/>
    </source>
</evidence>
<keyword evidence="3 5" id="KW-0808">Transferase</keyword>
<dbReference type="GO" id="GO:0000310">
    <property type="term" value="F:xanthine phosphoribosyltransferase activity"/>
    <property type="evidence" value="ECO:0007669"/>
    <property type="project" value="UniProtKB-UniRule"/>
</dbReference>
<dbReference type="HAMAP" id="MF_01184">
    <property type="entry name" value="XPRTase"/>
    <property type="match status" value="1"/>
</dbReference>
<feature type="binding site" evidence="5">
    <location>
        <position position="20"/>
    </location>
    <ligand>
        <name>xanthine</name>
        <dbReference type="ChEBI" id="CHEBI:17712"/>
    </ligand>
</feature>
<feature type="binding site" evidence="5">
    <location>
        <position position="27"/>
    </location>
    <ligand>
        <name>xanthine</name>
        <dbReference type="ChEBI" id="CHEBI:17712"/>
    </ligand>
</feature>
<feature type="domain" description="Phosphoribosyltransferase" evidence="7">
    <location>
        <begin position="32"/>
        <end position="157"/>
    </location>
</feature>
<keyword evidence="1 5" id="KW-0963">Cytoplasm</keyword>
<sequence length="189" mass="20716">MELLKTKIKEDGKLIGSNILKVDSFLNHQIDPELMAEIGKEFARRFEQEDITKVLTIEASGIAVALMVGLELGVPVLFAKKKKASTMDGKVYTGKVKSFTKNQVYDISVSSKYLNEGDNVLIIDDFLAMGQASQGLIEIVENSQAKLAGVGIVIEKGFQPGGKQLRKQGIRVESLAIIESLEDNQIIFS</sequence>
<evidence type="ECO:0000256" key="6">
    <source>
        <dbReference type="NCBIfam" id="TIGR01744"/>
    </source>
</evidence>
<evidence type="ECO:0000313" key="9">
    <source>
        <dbReference type="Proteomes" id="UP000093514"/>
    </source>
</evidence>
<reference evidence="8 9" key="2">
    <citation type="submission" date="2016-08" db="EMBL/GenBank/DDBJ databases">
        <title>Orenia metallireducens sp. nov. strain Z6, a Novel Metal-reducing Firmicute from the Deep Subsurface.</title>
        <authorList>
            <person name="Maxim B.I."/>
            <person name="Kenneth K."/>
            <person name="Flynn T.M."/>
            <person name="Oloughlin E.J."/>
            <person name="Locke R.A."/>
            <person name="Weber J.R."/>
            <person name="Egan S.M."/>
            <person name="Mackie R.I."/>
            <person name="Cann I.K."/>
        </authorList>
    </citation>
    <scope>NUCLEOTIDE SEQUENCE [LARGE SCALE GENOMIC DNA]</scope>
    <source>
        <strain evidence="8 9">Z6</strain>
    </source>
</reference>
<comment type="similarity">
    <text evidence="5">Belongs to the purine/pyrimidine phosphoribosyltransferase family. Xpt subfamily.</text>
</comment>
<feature type="binding site" evidence="5">
    <location>
        <position position="156"/>
    </location>
    <ligand>
        <name>xanthine</name>
        <dbReference type="ChEBI" id="CHEBI:17712"/>
    </ligand>
</feature>
<comment type="caution">
    <text evidence="8">The sequence shown here is derived from an EMBL/GenBank/DDBJ whole genome shotgun (WGS) entry which is preliminary data.</text>
</comment>
<evidence type="ECO:0000256" key="3">
    <source>
        <dbReference type="ARBA" id="ARBA00022679"/>
    </source>
</evidence>
<gene>
    <name evidence="5" type="primary">xpt</name>
    <name evidence="8" type="ORF">U472_11760</name>
</gene>
<comment type="function">
    <text evidence="5">Converts the preformed base xanthine, a product of nucleic acid breakdown, to xanthosine 5'-monophosphate (XMP), so it can be reused for RNA or DNA synthesis.</text>
</comment>
<evidence type="ECO:0000256" key="5">
    <source>
        <dbReference type="HAMAP-Rule" id="MF_01184"/>
    </source>
</evidence>
<dbReference type="AlphaFoldDB" id="A0A1C0A8T2"/>
<comment type="subunit">
    <text evidence="5">Homodimer.</text>
</comment>
<protein>
    <recommendedName>
        <fullName evidence="5 6">Xanthine phosphoribosyltransferase</fullName>
        <shortName evidence="5">XPRTase</shortName>
        <ecNumber evidence="5 6">2.4.2.22</ecNumber>
    </recommendedName>
</protein>
<dbReference type="EC" id="2.4.2.22" evidence="5 6"/>
<dbReference type="SUPFAM" id="SSF53271">
    <property type="entry name" value="PRTase-like"/>
    <property type="match status" value="1"/>
</dbReference>
<dbReference type="CDD" id="cd06223">
    <property type="entry name" value="PRTases_typeI"/>
    <property type="match status" value="1"/>
</dbReference>
<name>A0A1C0A8T2_9FIRM</name>
<dbReference type="OrthoDB" id="9790678at2"/>
<comment type="subcellular location">
    <subcellularLocation>
        <location evidence="5">Cytoplasm</location>
    </subcellularLocation>
</comment>
<organism evidence="8 9">
    <name type="scientific">Orenia metallireducens</name>
    <dbReference type="NCBI Taxonomy" id="1413210"/>
    <lineage>
        <taxon>Bacteria</taxon>
        <taxon>Bacillati</taxon>
        <taxon>Bacillota</taxon>
        <taxon>Clostridia</taxon>
        <taxon>Halanaerobiales</taxon>
        <taxon>Halobacteroidaceae</taxon>
        <taxon>Orenia</taxon>
    </lineage>
</organism>
<reference evidence="9" key="1">
    <citation type="submission" date="2016-07" db="EMBL/GenBank/DDBJ databases">
        <authorList>
            <person name="Florea S."/>
            <person name="Webb J.S."/>
            <person name="Jaromczyk J."/>
            <person name="Schardl C.L."/>
        </authorList>
    </citation>
    <scope>NUCLEOTIDE SEQUENCE [LARGE SCALE GENOMIC DNA]</scope>
    <source>
        <strain evidence="9">Z6</strain>
    </source>
</reference>
<dbReference type="UniPathway" id="UPA00602">
    <property type="reaction ID" value="UER00658"/>
</dbReference>
<dbReference type="InterPro" id="IPR050118">
    <property type="entry name" value="Pur/Pyrimidine_PRTase"/>
</dbReference>
<comment type="catalytic activity">
    <reaction evidence="5">
        <text>XMP + diphosphate = xanthine + 5-phospho-alpha-D-ribose 1-diphosphate</text>
        <dbReference type="Rhea" id="RHEA:10800"/>
        <dbReference type="ChEBI" id="CHEBI:17712"/>
        <dbReference type="ChEBI" id="CHEBI:33019"/>
        <dbReference type="ChEBI" id="CHEBI:57464"/>
        <dbReference type="ChEBI" id="CHEBI:58017"/>
        <dbReference type="EC" id="2.4.2.22"/>
    </reaction>
</comment>
<evidence type="ECO:0000256" key="1">
    <source>
        <dbReference type="ARBA" id="ARBA00022490"/>
    </source>
</evidence>
<dbReference type="PANTHER" id="PTHR43864:SF1">
    <property type="entry name" value="XANTHINE PHOSPHORIBOSYLTRANSFERASE"/>
    <property type="match status" value="1"/>
</dbReference>